<feature type="signal peptide" evidence="1">
    <location>
        <begin position="1"/>
        <end position="25"/>
    </location>
</feature>
<evidence type="ECO:0000256" key="1">
    <source>
        <dbReference type="SAM" id="SignalP"/>
    </source>
</evidence>
<dbReference type="RefSeq" id="WP_207006165.1">
    <property type="nucleotide sequence ID" value="NZ_CP022295.1"/>
</dbReference>
<accession>A0ABX7PMW1</accession>
<evidence type="ECO:0000313" key="2">
    <source>
        <dbReference type="EMBL" id="QSR27067.1"/>
    </source>
</evidence>
<gene>
    <name evidence="2" type="ORF">CFH99_15680</name>
</gene>
<dbReference type="EMBL" id="CP022295">
    <property type="protein sequence ID" value="QSR27067.1"/>
    <property type="molecule type" value="Genomic_DNA"/>
</dbReference>
<proteinExistence type="predicted"/>
<dbReference type="Proteomes" id="UP000662818">
    <property type="component" value="Chromosome"/>
</dbReference>
<feature type="chain" id="PRO_5045187128" description="Lipoprotein" evidence="1">
    <location>
        <begin position="26"/>
        <end position="241"/>
    </location>
</feature>
<evidence type="ECO:0008006" key="4">
    <source>
        <dbReference type="Google" id="ProtNLM"/>
    </source>
</evidence>
<evidence type="ECO:0000313" key="3">
    <source>
        <dbReference type="Proteomes" id="UP000662818"/>
    </source>
</evidence>
<organism evidence="2 3">
    <name type="scientific">Nocardioides aromaticivorans</name>
    <dbReference type="NCBI Taxonomy" id="200618"/>
    <lineage>
        <taxon>Bacteria</taxon>
        <taxon>Bacillati</taxon>
        <taxon>Actinomycetota</taxon>
        <taxon>Actinomycetes</taxon>
        <taxon>Propionibacteriales</taxon>
        <taxon>Nocardioidaceae</taxon>
        <taxon>Nocardioides</taxon>
    </lineage>
</organism>
<reference evidence="2 3" key="1">
    <citation type="submission" date="2017-06" db="EMBL/GenBank/DDBJ databases">
        <title>Complete Genome Sequence of the Soil Carbazole-Degrading Bacterium Nocardioides aromaticivorans IC177.</title>
        <authorList>
            <person name="Vejarano F."/>
            <person name="Suzuki-Minakuchi C."/>
            <person name="Ohtsubo Y."/>
            <person name="Tsuda M."/>
            <person name="Okada K."/>
            <person name="Nojiri H."/>
        </authorList>
    </citation>
    <scope>NUCLEOTIDE SEQUENCE [LARGE SCALE GENOMIC DNA]</scope>
    <source>
        <strain evidence="2 3">IC177</strain>
    </source>
</reference>
<keyword evidence="3" id="KW-1185">Reference proteome</keyword>
<name>A0ABX7PMW1_9ACTN</name>
<dbReference type="PROSITE" id="PS51257">
    <property type="entry name" value="PROKAR_LIPOPROTEIN"/>
    <property type="match status" value="1"/>
</dbReference>
<keyword evidence="1" id="KW-0732">Signal</keyword>
<protein>
    <recommendedName>
        <fullName evidence="4">Lipoprotein</fullName>
    </recommendedName>
</protein>
<sequence length="241" mass="25780">MRRILGPWVLLLLLPFLAACGGSGANDGPDDAPSATAPAFVRDDGRTNSLYWDLSGFVGAVDDALAATGRVPASRTDGALADYFFSLRNPKVDYRPSTDGKSFTLCLQAGRSGPWVSYDSARRRIASTGLKGACSFDAPESGSALEVRRDQWQIQLSGSDRHRCKDFPTTAQLRRQGQLSPGNRIGGCRVDEYQDGDVEVLVYCVQHGDDGPWATYDGVDAVARGDGGACRLDIGQDADQG</sequence>